<gene>
    <name evidence="2" type="ORF">NDU88_003326</name>
</gene>
<dbReference type="AlphaFoldDB" id="A0AAV7KUJ9"/>
<evidence type="ECO:0000256" key="1">
    <source>
        <dbReference type="SAM" id="MobiDB-lite"/>
    </source>
</evidence>
<evidence type="ECO:0000313" key="2">
    <source>
        <dbReference type="EMBL" id="KAJ1083166.1"/>
    </source>
</evidence>
<accession>A0AAV7KUJ9</accession>
<name>A0AAV7KUJ9_PLEWA</name>
<reference evidence="2" key="1">
    <citation type="journal article" date="2022" name="bioRxiv">
        <title>Sequencing and chromosome-scale assembly of the giantPleurodeles waltlgenome.</title>
        <authorList>
            <person name="Brown T."/>
            <person name="Elewa A."/>
            <person name="Iarovenko S."/>
            <person name="Subramanian E."/>
            <person name="Araus A.J."/>
            <person name="Petzold A."/>
            <person name="Susuki M."/>
            <person name="Suzuki K.-i.T."/>
            <person name="Hayashi T."/>
            <person name="Toyoda A."/>
            <person name="Oliveira C."/>
            <person name="Osipova E."/>
            <person name="Leigh N.D."/>
            <person name="Simon A."/>
            <person name="Yun M.H."/>
        </authorList>
    </citation>
    <scope>NUCLEOTIDE SEQUENCE</scope>
    <source>
        <strain evidence="2">20211129_DDA</strain>
        <tissue evidence="2">Liver</tissue>
    </source>
</reference>
<dbReference type="EMBL" id="JANPWB010000016">
    <property type="protein sequence ID" value="KAJ1083166.1"/>
    <property type="molecule type" value="Genomic_DNA"/>
</dbReference>
<protein>
    <submittedName>
        <fullName evidence="2">Uncharacterized protein</fullName>
    </submittedName>
</protein>
<proteinExistence type="predicted"/>
<organism evidence="2 3">
    <name type="scientific">Pleurodeles waltl</name>
    <name type="common">Iberian ribbed newt</name>
    <dbReference type="NCBI Taxonomy" id="8319"/>
    <lineage>
        <taxon>Eukaryota</taxon>
        <taxon>Metazoa</taxon>
        <taxon>Chordata</taxon>
        <taxon>Craniata</taxon>
        <taxon>Vertebrata</taxon>
        <taxon>Euteleostomi</taxon>
        <taxon>Amphibia</taxon>
        <taxon>Batrachia</taxon>
        <taxon>Caudata</taxon>
        <taxon>Salamandroidea</taxon>
        <taxon>Salamandridae</taxon>
        <taxon>Pleurodelinae</taxon>
        <taxon>Pleurodeles</taxon>
    </lineage>
</organism>
<comment type="caution">
    <text evidence="2">The sequence shown here is derived from an EMBL/GenBank/DDBJ whole genome shotgun (WGS) entry which is preliminary data.</text>
</comment>
<evidence type="ECO:0000313" key="3">
    <source>
        <dbReference type="Proteomes" id="UP001066276"/>
    </source>
</evidence>
<dbReference type="Proteomes" id="UP001066276">
    <property type="component" value="Chromosome 12"/>
</dbReference>
<feature type="region of interest" description="Disordered" evidence="1">
    <location>
        <begin position="31"/>
        <end position="55"/>
    </location>
</feature>
<sequence>MIAPISGGGVHSSAEAKQCLNKAPSALLATPLRGSSVRGDTSTNNEKMGGDEIPCRRSSGEKVMQICPKLDGHTKRRVQLTDEVTPHTLPLHVQPVSNNERAVGSWAEAKPIHFHAPYGDFVLCTEKVSDNSDLNCHMCTVNGKQRKPLNSLTLSIWTTPPKKSPPPHPLWLPSCWLLKGFR</sequence>
<keyword evidence="3" id="KW-1185">Reference proteome</keyword>